<evidence type="ECO:0000313" key="1">
    <source>
        <dbReference type="EMBL" id="ERT12773.1"/>
    </source>
</evidence>
<reference evidence="1 2" key="1">
    <citation type="submission" date="2013-10" db="EMBL/GenBank/DDBJ databases">
        <title>Whole Genome Shotgun Sequence of Photorhabdus temperata J3.</title>
        <authorList>
            <person name="Park G.-S."/>
            <person name="Hong S.-J."/>
            <person name="Shin J.-H."/>
        </authorList>
    </citation>
    <scope>NUCLEOTIDE SEQUENCE [LARGE SCALE GENOMIC DNA]</scope>
    <source>
        <strain evidence="1 2">J3</strain>
    </source>
</reference>
<name>U7QXU9_PHOTE</name>
<sequence>MRKRDFFFGDVYEGSGGATLRLSDMEPLARKVSAEFFTAQLNRMLKEHDGQLTISDGTSYPSFWSFIDKVDTKQVGFLEIYARQDVNDNVEATLACDIVLVNGVITVKPHWCAYKDIRADEVIFTLLVPLHLKALQDKAYIRWDDGETEPLLQNDYYQAELENVFMVSKYPSAMSWGDTADQKVKQYKMDLECATDVGRRGVSSEQAWDAWDAYRELRHNRTM</sequence>
<dbReference type="RefSeq" id="WP_023044868.1">
    <property type="nucleotide sequence ID" value="NZ_AXDT01000108.1"/>
</dbReference>
<dbReference type="AlphaFoldDB" id="U7QXU9"/>
<gene>
    <name evidence="1" type="ORF">O185_12360</name>
</gene>
<comment type="caution">
    <text evidence="1">The sequence shown here is derived from an EMBL/GenBank/DDBJ whole genome shotgun (WGS) entry which is preliminary data.</text>
</comment>
<organism evidence="1 2">
    <name type="scientific">Photorhabdus temperata J3</name>
    <dbReference type="NCBI Taxonomy" id="1389415"/>
    <lineage>
        <taxon>Bacteria</taxon>
        <taxon>Pseudomonadati</taxon>
        <taxon>Pseudomonadota</taxon>
        <taxon>Gammaproteobacteria</taxon>
        <taxon>Enterobacterales</taxon>
        <taxon>Morganellaceae</taxon>
        <taxon>Photorhabdus</taxon>
    </lineage>
</organism>
<protein>
    <submittedName>
        <fullName evidence="1">Uncharacterized protein</fullName>
    </submittedName>
</protein>
<dbReference type="Proteomes" id="UP000017133">
    <property type="component" value="Unassembled WGS sequence"/>
</dbReference>
<keyword evidence="2" id="KW-1185">Reference proteome</keyword>
<proteinExistence type="predicted"/>
<evidence type="ECO:0000313" key="2">
    <source>
        <dbReference type="Proteomes" id="UP000017133"/>
    </source>
</evidence>
<accession>U7QXU9</accession>
<dbReference type="PATRIC" id="fig|1389415.4.peg.2477"/>
<dbReference type="EMBL" id="AXDT01000108">
    <property type="protein sequence ID" value="ERT12773.1"/>
    <property type="molecule type" value="Genomic_DNA"/>
</dbReference>